<evidence type="ECO:0000313" key="1">
    <source>
        <dbReference type="EMBL" id="KAK4373848.1"/>
    </source>
</evidence>
<dbReference type="PANTHER" id="PTHR47987">
    <property type="entry name" value="OS08G0249100 PROTEIN"/>
    <property type="match status" value="1"/>
</dbReference>
<dbReference type="InterPro" id="IPR046958">
    <property type="entry name" value="RBK1/2/STUNTED"/>
</dbReference>
<keyword evidence="2" id="KW-1185">Reference proteome</keyword>
<dbReference type="PANTHER" id="PTHR47987:SF11">
    <property type="entry name" value="RECEPTOR-LIKE CYTOSOLIC SERINE_THREONINE-PROTEIN KINASE RBK1 ISOFORM X1"/>
    <property type="match status" value="1"/>
</dbReference>
<dbReference type="Proteomes" id="UP001291623">
    <property type="component" value="Unassembled WGS sequence"/>
</dbReference>
<organism evidence="1 2">
    <name type="scientific">Anisodus tanguticus</name>
    <dbReference type="NCBI Taxonomy" id="243964"/>
    <lineage>
        <taxon>Eukaryota</taxon>
        <taxon>Viridiplantae</taxon>
        <taxon>Streptophyta</taxon>
        <taxon>Embryophyta</taxon>
        <taxon>Tracheophyta</taxon>
        <taxon>Spermatophyta</taxon>
        <taxon>Magnoliopsida</taxon>
        <taxon>eudicotyledons</taxon>
        <taxon>Gunneridae</taxon>
        <taxon>Pentapetalae</taxon>
        <taxon>asterids</taxon>
        <taxon>lamiids</taxon>
        <taxon>Solanales</taxon>
        <taxon>Solanaceae</taxon>
        <taxon>Solanoideae</taxon>
        <taxon>Hyoscyameae</taxon>
        <taxon>Anisodus</taxon>
    </lineage>
</organism>
<accession>A0AAE1SQP8</accession>
<proteinExistence type="predicted"/>
<gene>
    <name evidence="1" type="ORF">RND71_004525</name>
</gene>
<reference evidence="1" key="1">
    <citation type="submission" date="2023-12" db="EMBL/GenBank/DDBJ databases">
        <title>Genome assembly of Anisodus tanguticus.</title>
        <authorList>
            <person name="Wang Y.-J."/>
        </authorList>
    </citation>
    <scope>NUCLEOTIDE SEQUENCE</scope>
    <source>
        <strain evidence="1">KB-2021</strain>
        <tissue evidence="1">Leaf</tissue>
    </source>
</reference>
<dbReference type="Gene3D" id="1.10.510.10">
    <property type="entry name" value="Transferase(Phosphotransferase) domain 1"/>
    <property type="match status" value="1"/>
</dbReference>
<dbReference type="EMBL" id="JAVYJV010000003">
    <property type="protein sequence ID" value="KAK4373848.1"/>
    <property type="molecule type" value="Genomic_DNA"/>
</dbReference>
<name>A0AAE1SQP8_9SOLA</name>
<protein>
    <submittedName>
        <fullName evidence="1">Uncharacterized protein</fullName>
    </submittedName>
</protein>
<evidence type="ECO:0000313" key="2">
    <source>
        <dbReference type="Proteomes" id="UP001291623"/>
    </source>
</evidence>
<sequence length="98" mass="11125">MAQPLLEECAIDELIDSRLGSSYKEHEVYCMLHAASLCIRQDPQTRPRMSQVLRILEGLQHLGLMWEAKVEGFCLITSWSMKAISADQAIHLLSLVQK</sequence>
<comment type="caution">
    <text evidence="1">The sequence shown here is derived from an EMBL/GenBank/DDBJ whole genome shotgun (WGS) entry which is preliminary data.</text>
</comment>
<dbReference type="AlphaFoldDB" id="A0AAE1SQP8"/>